<dbReference type="KEGG" id="ero:EROM_021250"/>
<evidence type="ECO:0000256" key="1">
    <source>
        <dbReference type="ARBA" id="ARBA00022741"/>
    </source>
</evidence>
<accession>I7ADC5</accession>
<dbReference type="Gene3D" id="1.10.10.520">
    <property type="entry name" value="Ubiquitin activating enzymes (Uba3). Chain: B, domain 2"/>
    <property type="match status" value="1"/>
</dbReference>
<dbReference type="GO" id="GO:0019948">
    <property type="term" value="F:SUMO activating enzyme activity"/>
    <property type="evidence" value="ECO:0007669"/>
    <property type="project" value="TreeGrafter"/>
</dbReference>
<dbReference type="InterPro" id="IPR000594">
    <property type="entry name" value="ThiF_NAD_FAD-bd"/>
</dbReference>
<reference evidence="6 7" key="1">
    <citation type="journal article" date="2012" name="Proc. Natl. Acad. Sci. U.S.A.">
        <title>Gain and loss of multiple functionally related, horizontally transferred genes in the reduced genomes of two microsporidian parasites.</title>
        <authorList>
            <person name="Pombert J.-F."/>
            <person name="Selman M."/>
            <person name="Burki F."/>
            <person name="Bardell F.T."/>
            <person name="Farinelli L."/>
            <person name="Solter L.F."/>
            <person name="Whitman D.W."/>
            <person name="Weiss L.M."/>
            <person name="Corradi N."/>
            <person name="Keeling P.J."/>
        </authorList>
    </citation>
    <scope>NUCLEOTIDE SEQUENCE [LARGE SCALE GENOMIC DNA]</scope>
    <source>
        <strain evidence="6 7">SJ-2008</strain>
    </source>
</reference>
<keyword evidence="3" id="KW-0067">ATP-binding</keyword>
<dbReference type="SUPFAM" id="SSF69572">
    <property type="entry name" value="Activating enzymes of the ubiquitin-like proteins"/>
    <property type="match status" value="1"/>
</dbReference>
<dbReference type="InterPro" id="IPR035985">
    <property type="entry name" value="Ubiquitin-activating_enz"/>
</dbReference>
<protein>
    <submittedName>
        <fullName evidence="6">SUMO ubiquitin activating enzyme E1 subunit UBA2</fullName>
    </submittedName>
</protein>
<dbReference type="Gene3D" id="3.40.50.720">
    <property type="entry name" value="NAD(P)-binding Rossmann-like Domain"/>
    <property type="match status" value="1"/>
</dbReference>
<dbReference type="GO" id="GO:0005737">
    <property type="term" value="C:cytoplasm"/>
    <property type="evidence" value="ECO:0007669"/>
    <property type="project" value="TreeGrafter"/>
</dbReference>
<keyword evidence="7" id="KW-1185">Reference proteome</keyword>
<evidence type="ECO:0000313" key="7">
    <source>
        <dbReference type="Proteomes" id="UP000010094"/>
    </source>
</evidence>
<dbReference type="Proteomes" id="UP000010094">
    <property type="component" value="Chromosome II"/>
</dbReference>
<evidence type="ECO:0000256" key="3">
    <source>
        <dbReference type="ARBA" id="ARBA00022840"/>
    </source>
</evidence>
<evidence type="ECO:0000313" key="6">
    <source>
        <dbReference type="EMBL" id="AFN82600.1"/>
    </source>
</evidence>
<dbReference type="InterPro" id="IPR023318">
    <property type="entry name" value="Ub_act_enz_dom_a_sf"/>
</dbReference>
<dbReference type="EMBL" id="CP003519">
    <property type="protein sequence ID" value="AFN82600.1"/>
    <property type="molecule type" value="Genomic_DNA"/>
</dbReference>
<keyword evidence="2" id="KW-0833">Ubl conjugation pathway</keyword>
<dbReference type="RefSeq" id="XP_009264097.1">
    <property type="nucleotide sequence ID" value="XM_009265822.1"/>
</dbReference>
<dbReference type="PANTHER" id="PTHR10953">
    <property type="entry name" value="UBIQUITIN-ACTIVATING ENZYME E1"/>
    <property type="match status" value="1"/>
</dbReference>
<comment type="pathway">
    <text evidence="4">Protein modification.</text>
</comment>
<dbReference type="PANTHER" id="PTHR10953:SF5">
    <property type="entry name" value="SUMO-ACTIVATING ENZYME SUBUNIT 2"/>
    <property type="match status" value="1"/>
</dbReference>
<evidence type="ECO:0000256" key="2">
    <source>
        <dbReference type="ARBA" id="ARBA00022786"/>
    </source>
</evidence>
<gene>
    <name evidence="6" type="ordered locus">EROM_021250</name>
</gene>
<dbReference type="GO" id="GO:0005524">
    <property type="term" value="F:ATP binding"/>
    <property type="evidence" value="ECO:0007669"/>
    <property type="project" value="UniProtKB-KW"/>
</dbReference>
<dbReference type="VEuPathDB" id="MicrosporidiaDB:EROM_021250"/>
<name>I7ADC5_ENCRO</name>
<organism evidence="6 7">
    <name type="scientific">Encephalitozoon romaleae (strain SJ-2008)</name>
    <name type="common">Microsporidian parasite</name>
    <dbReference type="NCBI Taxonomy" id="1178016"/>
    <lineage>
        <taxon>Eukaryota</taxon>
        <taxon>Fungi</taxon>
        <taxon>Fungi incertae sedis</taxon>
        <taxon>Microsporidia</taxon>
        <taxon>Unikaryonidae</taxon>
        <taxon>Encephalitozoon</taxon>
    </lineage>
</organism>
<dbReference type="GO" id="GO:0016925">
    <property type="term" value="P:protein sumoylation"/>
    <property type="evidence" value="ECO:0007669"/>
    <property type="project" value="TreeGrafter"/>
</dbReference>
<dbReference type="PROSITE" id="PS51257">
    <property type="entry name" value="PROKAR_LIPOPROTEIN"/>
    <property type="match status" value="1"/>
</dbReference>
<dbReference type="GeneID" id="20520887"/>
<dbReference type="AlphaFoldDB" id="I7ADC5"/>
<evidence type="ECO:0000256" key="4">
    <source>
        <dbReference type="ARBA" id="ARBA00043952"/>
    </source>
</evidence>
<dbReference type="GO" id="GO:0031510">
    <property type="term" value="C:SUMO activating enzyme complex"/>
    <property type="evidence" value="ECO:0007669"/>
    <property type="project" value="TreeGrafter"/>
</dbReference>
<dbReference type="HOGENOM" id="CLU_013325_7_0_1"/>
<dbReference type="InterPro" id="IPR045886">
    <property type="entry name" value="ThiF/MoeB/HesA"/>
</dbReference>
<proteinExistence type="predicted"/>
<feature type="domain" description="THIF-type NAD/FAD binding fold" evidence="5">
    <location>
        <begin position="4"/>
        <end position="297"/>
    </location>
</feature>
<keyword evidence="1" id="KW-0547">Nucleotide-binding</keyword>
<dbReference type="Pfam" id="PF00899">
    <property type="entry name" value="ThiF"/>
    <property type="match status" value="1"/>
</dbReference>
<dbReference type="OrthoDB" id="10255449at2759"/>
<evidence type="ECO:0000259" key="5">
    <source>
        <dbReference type="Pfam" id="PF00899"/>
    </source>
</evidence>
<sequence length="420" mass="48827">MINGRVLVIGCGGIGCELLKLLAKQNLRSITLIDCDTIDLSNLNRQFLFNRDDIGKNKAVVAARTFKKLNKKCRVLPICADITEFDAMFFARYKVVYSCLDNAEARSYVNQRCLISNTPLVDGGCGGFKGQAYYFDYNSECFDCIPRKFSKEYLMCTIRSRPTRFEHCIIWAKYVLLEMRLKVDENSQDFYQRFLKDVIENCEDMSTADKLEKFRNSEDYKERTKKIVEILGKLDSILFNKDNRDILEYIYNAAYIRGRCAGIEPISFDEAVTVAGNIIPSLSTINSIVASLMMLSVRNKCNYYSVDNGNVIRRLETCERNPECSTCSHHWYVISYDGPLIFRRLIRCFQKHSLELVAYSDKRLFLTCDMTEYLDKDLEFENNSIGEVICMENNKRVRIYLYFLRRGGNLSFRRIYKAKE</sequence>